<evidence type="ECO:0000313" key="2">
    <source>
        <dbReference type="Proteomes" id="UP001066276"/>
    </source>
</evidence>
<gene>
    <name evidence="1" type="ORF">NDU88_001855</name>
</gene>
<protein>
    <submittedName>
        <fullName evidence="1">Uncharacterized protein</fullName>
    </submittedName>
</protein>
<proteinExistence type="predicted"/>
<sequence length="113" mass="13088">MDWQILEVWQDDLADDGEMADPSRIQVWTDEVGERFELDFNEEEVEEGELVNDEPDGEVEEWKWWAHSMERGGSSPIQIDVFHALKKWKAVDAARERSVANRLVSKQQVSCGP</sequence>
<dbReference type="AlphaFoldDB" id="A0AAV7LEC9"/>
<dbReference type="EMBL" id="JANPWB010000015">
    <property type="protein sequence ID" value="KAJ1088699.1"/>
    <property type="molecule type" value="Genomic_DNA"/>
</dbReference>
<comment type="caution">
    <text evidence="1">The sequence shown here is derived from an EMBL/GenBank/DDBJ whole genome shotgun (WGS) entry which is preliminary data.</text>
</comment>
<name>A0AAV7LEC9_PLEWA</name>
<organism evidence="1 2">
    <name type="scientific">Pleurodeles waltl</name>
    <name type="common">Iberian ribbed newt</name>
    <dbReference type="NCBI Taxonomy" id="8319"/>
    <lineage>
        <taxon>Eukaryota</taxon>
        <taxon>Metazoa</taxon>
        <taxon>Chordata</taxon>
        <taxon>Craniata</taxon>
        <taxon>Vertebrata</taxon>
        <taxon>Euteleostomi</taxon>
        <taxon>Amphibia</taxon>
        <taxon>Batrachia</taxon>
        <taxon>Caudata</taxon>
        <taxon>Salamandroidea</taxon>
        <taxon>Salamandridae</taxon>
        <taxon>Pleurodelinae</taxon>
        <taxon>Pleurodeles</taxon>
    </lineage>
</organism>
<accession>A0AAV7LEC9</accession>
<evidence type="ECO:0000313" key="1">
    <source>
        <dbReference type="EMBL" id="KAJ1088699.1"/>
    </source>
</evidence>
<dbReference type="Proteomes" id="UP001066276">
    <property type="component" value="Chromosome 11"/>
</dbReference>
<keyword evidence="2" id="KW-1185">Reference proteome</keyword>
<reference evidence="1" key="1">
    <citation type="journal article" date="2022" name="bioRxiv">
        <title>Sequencing and chromosome-scale assembly of the giantPleurodeles waltlgenome.</title>
        <authorList>
            <person name="Brown T."/>
            <person name="Elewa A."/>
            <person name="Iarovenko S."/>
            <person name="Subramanian E."/>
            <person name="Araus A.J."/>
            <person name="Petzold A."/>
            <person name="Susuki M."/>
            <person name="Suzuki K.-i.T."/>
            <person name="Hayashi T."/>
            <person name="Toyoda A."/>
            <person name="Oliveira C."/>
            <person name="Osipova E."/>
            <person name="Leigh N.D."/>
            <person name="Simon A."/>
            <person name="Yun M.H."/>
        </authorList>
    </citation>
    <scope>NUCLEOTIDE SEQUENCE</scope>
    <source>
        <strain evidence="1">20211129_DDA</strain>
        <tissue evidence="1">Liver</tissue>
    </source>
</reference>